<feature type="domain" description="PASTA" evidence="2">
    <location>
        <begin position="39"/>
        <end position="105"/>
    </location>
</feature>
<feature type="domain" description="PASTA" evidence="2">
    <location>
        <begin position="107"/>
        <end position="177"/>
    </location>
</feature>
<keyword evidence="1" id="KW-1133">Transmembrane helix</keyword>
<accession>A0ABS9BFD0</accession>
<evidence type="ECO:0000259" key="2">
    <source>
        <dbReference type="PROSITE" id="PS51178"/>
    </source>
</evidence>
<feature type="transmembrane region" description="Helical" evidence="1">
    <location>
        <begin position="12"/>
        <end position="32"/>
    </location>
</feature>
<dbReference type="PROSITE" id="PS51178">
    <property type="entry name" value="PASTA"/>
    <property type="match status" value="2"/>
</dbReference>
<evidence type="ECO:0000313" key="3">
    <source>
        <dbReference type="EMBL" id="MCF1714010.1"/>
    </source>
</evidence>
<dbReference type="SMART" id="SM00740">
    <property type="entry name" value="PASTA"/>
    <property type="match status" value="3"/>
</dbReference>
<keyword evidence="4" id="KW-1185">Reference proteome</keyword>
<comment type="caution">
    <text evidence="3">The sequence shown here is derived from an EMBL/GenBank/DDBJ whole genome shotgun (WGS) entry which is preliminary data.</text>
</comment>
<dbReference type="Gene3D" id="3.30.10.20">
    <property type="match status" value="3"/>
</dbReference>
<keyword evidence="1" id="KW-0472">Membrane</keyword>
<dbReference type="EMBL" id="JAKEVY010000001">
    <property type="protein sequence ID" value="MCF1714010.1"/>
    <property type="molecule type" value="Genomic_DNA"/>
</dbReference>
<organism evidence="3 4">
    <name type="scientific">Flavihumibacter fluminis</name>
    <dbReference type="NCBI Taxonomy" id="2909236"/>
    <lineage>
        <taxon>Bacteria</taxon>
        <taxon>Pseudomonadati</taxon>
        <taxon>Bacteroidota</taxon>
        <taxon>Chitinophagia</taxon>
        <taxon>Chitinophagales</taxon>
        <taxon>Chitinophagaceae</taxon>
        <taxon>Flavihumibacter</taxon>
    </lineage>
</organism>
<protein>
    <submittedName>
        <fullName evidence="3">PASTA domain-containing protein</fullName>
    </submittedName>
</protein>
<evidence type="ECO:0000256" key="1">
    <source>
        <dbReference type="SAM" id="Phobius"/>
    </source>
</evidence>
<gene>
    <name evidence="3" type="ORF">L0U88_05110</name>
</gene>
<sequence length="276" mass="30471">MFQSITKKPLWVSLLIAFAIVAVIVLAFFSSLDFFTRHGEEVEVPNVTGKLLEEATSSLEAEGFEVVIQDSIYRDTVKPLAVIRQFPESESKVKSNRTIYLTVNRAVPPEVVMPNLVGMSVRNAAIVLKQFGLKMGDTSYRPDFAKNSVLVQKYDGKEIKAGTKLPMGTPISLVLGSGLSNVDMAVPNLFGLTYSSARDLLQTSGINFGAIVLDPDVKDTATAFVYRQSPDRLTADRRANRIRPGQMIDIWLSTKKPVRDTTVTTPRVVTPVENNY</sequence>
<keyword evidence="1" id="KW-0812">Transmembrane</keyword>
<dbReference type="Proteomes" id="UP001200145">
    <property type="component" value="Unassembled WGS sequence"/>
</dbReference>
<reference evidence="3 4" key="1">
    <citation type="submission" date="2022-01" db="EMBL/GenBank/DDBJ databases">
        <title>Flavihumibacter sp. nov., isolated from sediment of a river.</title>
        <authorList>
            <person name="Liu H."/>
        </authorList>
    </citation>
    <scope>NUCLEOTIDE SEQUENCE [LARGE SCALE GENOMIC DNA]</scope>
    <source>
        <strain evidence="3 4">RY-1</strain>
    </source>
</reference>
<dbReference type="CDD" id="cd06577">
    <property type="entry name" value="PASTA_pknB"/>
    <property type="match status" value="3"/>
</dbReference>
<dbReference type="Pfam" id="PF03793">
    <property type="entry name" value="PASTA"/>
    <property type="match status" value="2"/>
</dbReference>
<dbReference type="RefSeq" id="WP_234864537.1">
    <property type="nucleotide sequence ID" value="NZ_JAKEVY010000001.1"/>
</dbReference>
<evidence type="ECO:0000313" key="4">
    <source>
        <dbReference type="Proteomes" id="UP001200145"/>
    </source>
</evidence>
<dbReference type="InterPro" id="IPR005543">
    <property type="entry name" value="PASTA_dom"/>
</dbReference>
<proteinExistence type="predicted"/>
<name>A0ABS9BFD0_9BACT</name>